<name>A0A7C5HTI9_9CHLB</name>
<sequence length="61" mass="6828">MHILITGGAGFIGSHVVRHFLTRYSDYTITNLDKLTYAGNLANLRDVESNPNYRFVKGDIA</sequence>
<comment type="caution">
    <text evidence="2">The sequence shown here is derived from an EMBL/GenBank/DDBJ whole genome shotgun (WGS) entry which is preliminary data.</text>
</comment>
<evidence type="ECO:0000259" key="1">
    <source>
        <dbReference type="Pfam" id="PF16363"/>
    </source>
</evidence>
<accession>A0A7C5HTI9</accession>
<dbReference type="InterPro" id="IPR036291">
    <property type="entry name" value="NAD(P)-bd_dom_sf"/>
</dbReference>
<reference evidence="2" key="1">
    <citation type="journal article" date="2020" name="mSystems">
        <title>Genome- and Community-Level Interaction Insights into Carbon Utilization and Element Cycling Functions of Hydrothermarchaeota in Hydrothermal Sediment.</title>
        <authorList>
            <person name="Zhou Z."/>
            <person name="Liu Y."/>
            <person name="Xu W."/>
            <person name="Pan J."/>
            <person name="Luo Z.H."/>
            <person name="Li M."/>
        </authorList>
    </citation>
    <scope>NUCLEOTIDE SEQUENCE [LARGE SCALE GENOMIC DNA]</scope>
    <source>
        <strain evidence="2">HyVt-633</strain>
    </source>
</reference>
<dbReference type="PANTHER" id="PTHR43000">
    <property type="entry name" value="DTDP-D-GLUCOSE 4,6-DEHYDRATASE-RELATED"/>
    <property type="match status" value="1"/>
</dbReference>
<dbReference type="AlphaFoldDB" id="A0A7C5HTI9"/>
<feature type="domain" description="NAD(P)-binding" evidence="1">
    <location>
        <begin position="4"/>
        <end position="60"/>
    </location>
</feature>
<evidence type="ECO:0000313" key="2">
    <source>
        <dbReference type="EMBL" id="HHE32767.1"/>
    </source>
</evidence>
<feature type="non-terminal residue" evidence="2">
    <location>
        <position position="61"/>
    </location>
</feature>
<dbReference type="SUPFAM" id="SSF51735">
    <property type="entry name" value="NAD(P)-binding Rossmann-fold domains"/>
    <property type="match status" value="1"/>
</dbReference>
<dbReference type="InterPro" id="IPR016040">
    <property type="entry name" value="NAD(P)-bd_dom"/>
</dbReference>
<proteinExistence type="predicted"/>
<dbReference type="Proteomes" id="UP000886058">
    <property type="component" value="Unassembled WGS sequence"/>
</dbReference>
<dbReference type="Gene3D" id="3.40.50.720">
    <property type="entry name" value="NAD(P)-binding Rossmann-like Domain"/>
    <property type="match status" value="1"/>
</dbReference>
<dbReference type="Pfam" id="PF16363">
    <property type="entry name" value="GDP_Man_Dehyd"/>
    <property type="match status" value="1"/>
</dbReference>
<dbReference type="EMBL" id="DRSQ01000196">
    <property type="protein sequence ID" value="HHE32767.1"/>
    <property type="molecule type" value="Genomic_DNA"/>
</dbReference>
<protein>
    <submittedName>
        <fullName evidence="2">NAD-dependent epimerase/dehydratase family protein</fullName>
    </submittedName>
</protein>
<organism evidence="2">
    <name type="scientific">Chlorobaculum parvum</name>
    <dbReference type="NCBI Taxonomy" id="274539"/>
    <lineage>
        <taxon>Bacteria</taxon>
        <taxon>Pseudomonadati</taxon>
        <taxon>Chlorobiota</taxon>
        <taxon>Chlorobiia</taxon>
        <taxon>Chlorobiales</taxon>
        <taxon>Chlorobiaceae</taxon>
        <taxon>Chlorobaculum</taxon>
    </lineage>
</organism>
<gene>
    <name evidence="2" type="ORF">ENL07_09160</name>
</gene>